<keyword evidence="1" id="KW-1133">Transmembrane helix</keyword>
<dbReference type="RefSeq" id="WP_188558430.1">
    <property type="nucleotide sequence ID" value="NZ_BMGS01000007.1"/>
</dbReference>
<dbReference type="EMBL" id="BMGS01000007">
    <property type="protein sequence ID" value="GGG49920.1"/>
    <property type="molecule type" value="Genomic_DNA"/>
</dbReference>
<feature type="transmembrane region" description="Helical" evidence="1">
    <location>
        <begin position="12"/>
        <end position="33"/>
    </location>
</feature>
<organism evidence="2 3">
    <name type="scientific">Hymenobacter glacieicola</name>
    <dbReference type="NCBI Taxonomy" id="1562124"/>
    <lineage>
        <taxon>Bacteria</taxon>
        <taxon>Pseudomonadati</taxon>
        <taxon>Bacteroidota</taxon>
        <taxon>Cytophagia</taxon>
        <taxon>Cytophagales</taxon>
        <taxon>Hymenobacteraceae</taxon>
        <taxon>Hymenobacter</taxon>
    </lineage>
</organism>
<feature type="transmembrane region" description="Helical" evidence="1">
    <location>
        <begin position="45"/>
        <end position="63"/>
    </location>
</feature>
<accession>A0ABQ1WXT6</accession>
<evidence type="ECO:0000313" key="2">
    <source>
        <dbReference type="EMBL" id="GGG49920.1"/>
    </source>
</evidence>
<comment type="caution">
    <text evidence="2">The sequence shown here is derived from an EMBL/GenBank/DDBJ whole genome shotgun (WGS) entry which is preliminary data.</text>
</comment>
<keyword evidence="1" id="KW-0812">Transmembrane</keyword>
<gene>
    <name evidence="2" type="ORF">GCM10011378_27510</name>
</gene>
<protein>
    <submittedName>
        <fullName evidence="2">Uncharacterized protein</fullName>
    </submittedName>
</protein>
<name>A0ABQ1WXT6_9BACT</name>
<proteinExistence type="predicted"/>
<keyword evidence="3" id="KW-1185">Reference proteome</keyword>
<evidence type="ECO:0000256" key="1">
    <source>
        <dbReference type="SAM" id="Phobius"/>
    </source>
</evidence>
<dbReference type="Proteomes" id="UP000601361">
    <property type="component" value="Unassembled WGS sequence"/>
</dbReference>
<sequence>MKLYQTHKNLIPLLALSGVCIYTVLLILFDKVYYQGSYYDRAFSVPHDIGFAGVVVSLLVYFLKRSLFKPVLILTLTLGLFNFANFTPDKTSVGIGPIGIQPLSLLLIAIYYFLNKRSAHRLLRAYVLPSPSPQRQAENRLESVAKFKSAFARKSDESLLEIVQKRAVVPDALEAAKQLLQERGVTVSSNAH</sequence>
<reference evidence="3" key="1">
    <citation type="journal article" date="2019" name="Int. J. Syst. Evol. Microbiol.">
        <title>The Global Catalogue of Microorganisms (GCM) 10K type strain sequencing project: providing services to taxonomists for standard genome sequencing and annotation.</title>
        <authorList>
            <consortium name="The Broad Institute Genomics Platform"/>
            <consortium name="The Broad Institute Genome Sequencing Center for Infectious Disease"/>
            <person name="Wu L."/>
            <person name="Ma J."/>
        </authorList>
    </citation>
    <scope>NUCLEOTIDE SEQUENCE [LARGE SCALE GENOMIC DNA]</scope>
    <source>
        <strain evidence="3">CGMCC 1.12990</strain>
    </source>
</reference>
<keyword evidence="1" id="KW-0472">Membrane</keyword>
<evidence type="ECO:0000313" key="3">
    <source>
        <dbReference type="Proteomes" id="UP000601361"/>
    </source>
</evidence>
<feature type="transmembrane region" description="Helical" evidence="1">
    <location>
        <begin position="93"/>
        <end position="114"/>
    </location>
</feature>
<feature type="transmembrane region" description="Helical" evidence="1">
    <location>
        <begin position="70"/>
        <end position="87"/>
    </location>
</feature>